<protein>
    <submittedName>
        <fullName evidence="2">Uncharacterized protein</fullName>
    </submittedName>
</protein>
<feature type="compositionally biased region" description="Basic and acidic residues" evidence="1">
    <location>
        <begin position="256"/>
        <end position="290"/>
    </location>
</feature>
<accession>A0A0C3S0D7</accession>
<feature type="region of interest" description="Disordered" evidence="1">
    <location>
        <begin position="1"/>
        <end position="310"/>
    </location>
</feature>
<sequence length="557" mass="59835">MAEVENIVPTSDPAEAEDDANNSDDLKSKEDASDVQSTGNRELSQEVPFTEEVYAAKDDDERTREDADHGEENEEPAAAGSSEVETDFEPDFEQLVPDSAGLRSRSDSREDPTDPIQPAEGLALALDRASNDPIEFDPPVVESDNEEVELPVPSPRPGTAKRMKDRNGRVPASDVIPALSSQPRLARQPRSARNSSNASADDATSGSTPESHEELVSNSATEPRRSTRQASVQPPPAEALPPAPAPKRRGRPPASAEEKARKAAEKEAEKQRRAAEREAKKQKATEDKARKAAAKGKNAPAKKGAVAAKTVSADTILAEASEAVATPPPPPTTAVPNQSALSVAKWTSLAETAQTQDAEMSSMVDELRSSSPELASPNIPPAGVATKGRNVEPIDVSMEQGDEDEKDSDDESPTVKASSGARPLFIPGDSQHPLADSRSYLLSSPQMPSQPSQSQSQDRFKRPLAPVTSWAKQSKYRRLSDIKSQDMFSPLSKLPVPGRRPQTAQTAQTAEERRASMYGDVGADSNSEDDSDSDDENASHIPKNRRAGVHKKELFVE</sequence>
<dbReference type="OrthoDB" id="2804768at2759"/>
<gene>
    <name evidence="2" type="ORF">PHLGIDRAFT_297439</name>
</gene>
<dbReference type="Proteomes" id="UP000053257">
    <property type="component" value="Unassembled WGS sequence"/>
</dbReference>
<feature type="compositionally biased region" description="Low complexity" evidence="1">
    <location>
        <begin position="295"/>
        <end position="309"/>
    </location>
</feature>
<feature type="compositionally biased region" description="Low complexity" evidence="1">
    <location>
        <begin position="191"/>
        <end position="208"/>
    </location>
</feature>
<organism evidence="2 3">
    <name type="scientific">Phlebiopsis gigantea (strain 11061_1 CR5-6)</name>
    <name type="common">White-rot fungus</name>
    <name type="synonym">Peniophora gigantea</name>
    <dbReference type="NCBI Taxonomy" id="745531"/>
    <lineage>
        <taxon>Eukaryota</taxon>
        <taxon>Fungi</taxon>
        <taxon>Dikarya</taxon>
        <taxon>Basidiomycota</taxon>
        <taxon>Agaricomycotina</taxon>
        <taxon>Agaricomycetes</taxon>
        <taxon>Polyporales</taxon>
        <taxon>Phanerochaetaceae</taxon>
        <taxon>Phlebiopsis</taxon>
    </lineage>
</organism>
<dbReference type="STRING" id="745531.A0A0C3S0D7"/>
<dbReference type="AlphaFoldDB" id="A0A0C3S0D7"/>
<evidence type="ECO:0000256" key="1">
    <source>
        <dbReference type="SAM" id="MobiDB-lite"/>
    </source>
</evidence>
<feature type="compositionally biased region" description="Low complexity" evidence="1">
    <location>
        <begin position="443"/>
        <end position="457"/>
    </location>
</feature>
<feature type="compositionally biased region" description="Pro residues" evidence="1">
    <location>
        <begin position="233"/>
        <end position="245"/>
    </location>
</feature>
<name>A0A0C3S0D7_PHLG1</name>
<feature type="region of interest" description="Disordered" evidence="1">
    <location>
        <begin position="352"/>
        <end position="557"/>
    </location>
</feature>
<evidence type="ECO:0000313" key="2">
    <source>
        <dbReference type="EMBL" id="KIP02397.1"/>
    </source>
</evidence>
<evidence type="ECO:0000313" key="3">
    <source>
        <dbReference type="Proteomes" id="UP000053257"/>
    </source>
</evidence>
<feature type="compositionally biased region" description="Acidic residues" evidence="1">
    <location>
        <begin position="400"/>
        <end position="412"/>
    </location>
</feature>
<keyword evidence="3" id="KW-1185">Reference proteome</keyword>
<proteinExistence type="predicted"/>
<reference evidence="2 3" key="1">
    <citation type="journal article" date="2014" name="PLoS Genet.">
        <title>Analysis of the Phlebiopsis gigantea genome, transcriptome and secretome provides insight into its pioneer colonization strategies of wood.</title>
        <authorList>
            <person name="Hori C."/>
            <person name="Ishida T."/>
            <person name="Igarashi K."/>
            <person name="Samejima M."/>
            <person name="Suzuki H."/>
            <person name="Master E."/>
            <person name="Ferreira P."/>
            <person name="Ruiz-Duenas F.J."/>
            <person name="Held B."/>
            <person name="Canessa P."/>
            <person name="Larrondo L.F."/>
            <person name="Schmoll M."/>
            <person name="Druzhinina I.S."/>
            <person name="Kubicek C.P."/>
            <person name="Gaskell J.A."/>
            <person name="Kersten P."/>
            <person name="St John F."/>
            <person name="Glasner J."/>
            <person name="Sabat G."/>
            <person name="Splinter BonDurant S."/>
            <person name="Syed K."/>
            <person name="Yadav J."/>
            <person name="Mgbeahuruike A.C."/>
            <person name="Kovalchuk A."/>
            <person name="Asiegbu F.O."/>
            <person name="Lackner G."/>
            <person name="Hoffmeister D."/>
            <person name="Rencoret J."/>
            <person name="Gutierrez A."/>
            <person name="Sun H."/>
            <person name="Lindquist E."/>
            <person name="Barry K."/>
            <person name="Riley R."/>
            <person name="Grigoriev I.V."/>
            <person name="Henrissat B."/>
            <person name="Kues U."/>
            <person name="Berka R.M."/>
            <person name="Martinez A.T."/>
            <person name="Covert S.F."/>
            <person name="Blanchette R.A."/>
            <person name="Cullen D."/>
        </authorList>
    </citation>
    <scope>NUCLEOTIDE SEQUENCE [LARGE SCALE GENOMIC DNA]</scope>
    <source>
        <strain evidence="2 3">11061_1 CR5-6</strain>
    </source>
</reference>
<dbReference type="HOGENOM" id="CLU_489247_0_0_1"/>
<feature type="compositionally biased region" description="Basic and acidic residues" evidence="1">
    <location>
        <begin position="54"/>
        <end position="67"/>
    </location>
</feature>
<feature type="compositionally biased region" description="Acidic residues" evidence="1">
    <location>
        <begin position="526"/>
        <end position="536"/>
    </location>
</feature>
<dbReference type="EMBL" id="KN840678">
    <property type="protein sequence ID" value="KIP02397.1"/>
    <property type="molecule type" value="Genomic_DNA"/>
</dbReference>